<dbReference type="SUPFAM" id="SSF57756">
    <property type="entry name" value="Retrovirus zinc finger-like domains"/>
    <property type="match status" value="1"/>
</dbReference>
<gene>
    <name evidence="3" type="primary">LOC104238627</name>
</gene>
<reference evidence="3" key="2">
    <citation type="submission" date="2025-08" db="UniProtKB">
        <authorList>
            <consortium name="RefSeq"/>
        </authorList>
    </citation>
    <scope>IDENTIFICATION</scope>
    <source>
        <tissue evidence="3">Leaf</tissue>
    </source>
</reference>
<keyword evidence="2" id="KW-1185">Reference proteome</keyword>
<organism evidence="2 3">
    <name type="scientific">Nicotiana sylvestris</name>
    <name type="common">Wood tobacco</name>
    <name type="synonym">South American tobacco</name>
    <dbReference type="NCBI Taxonomy" id="4096"/>
    <lineage>
        <taxon>Eukaryota</taxon>
        <taxon>Viridiplantae</taxon>
        <taxon>Streptophyta</taxon>
        <taxon>Embryophyta</taxon>
        <taxon>Tracheophyta</taxon>
        <taxon>Spermatophyta</taxon>
        <taxon>Magnoliopsida</taxon>
        <taxon>eudicotyledons</taxon>
        <taxon>Gunneridae</taxon>
        <taxon>Pentapetalae</taxon>
        <taxon>asterids</taxon>
        <taxon>lamiids</taxon>
        <taxon>Solanales</taxon>
        <taxon>Solanaceae</taxon>
        <taxon>Nicotianoideae</taxon>
        <taxon>Nicotianeae</taxon>
        <taxon>Nicotiana</taxon>
    </lineage>
</organism>
<dbReference type="Gene3D" id="4.10.60.10">
    <property type="entry name" value="Zinc finger, CCHC-type"/>
    <property type="match status" value="1"/>
</dbReference>
<evidence type="ECO:0000256" key="1">
    <source>
        <dbReference type="SAM" id="MobiDB-lite"/>
    </source>
</evidence>
<dbReference type="InterPro" id="IPR036875">
    <property type="entry name" value="Znf_CCHC_sf"/>
</dbReference>
<evidence type="ECO:0000313" key="3">
    <source>
        <dbReference type="RefSeq" id="XP_009791344.1"/>
    </source>
</evidence>
<reference evidence="2" key="1">
    <citation type="journal article" date="2013" name="Genome Biol.">
        <title>Reference genomes and transcriptomes of Nicotiana sylvestris and Nicotiana tomentosiformis.</title>
        <authorList>
            <person name="Sierro N."/>
            <person name="Battey J.N."/>
            <person name="Ouadi S."/>
            <person name="Bovet L."/>
            <person name="Goepfert S."/>
            <person name="Bakaher N."/>
            <person name="Peitsch M.C."/>
            <person name="Ivanov N.V."/>
        </authorList>
    </citation>
    <scope>NUCLEOTIDE SEQUENCE [LARGE SCALE GENOMIC DNA]</scope>
</reference>
<accession>A0A1U7XWN3</accession>
<feature type="compositionally biased region" description="Basic and acidic residues" evidence="1">
    <location>
        <begin position="90"/>
        <end position="106"/>
    </location>
</feature>
<dbReference type="Proteomes" id="UP000189701">
    <property type="component" value="Unplaced"/>
</dbReference>
<sequence length="106" mass="12436">MLSVIWNSRKSASEWTKLLQVHMWQVLIQILEKAKKCKFDGFFRKKGKGQAWKKPKTNQQGKNDVSVLKPKKKLNMTKLKCHNFKNKGHFARDCPEPKKTQEPLTI</sequence>
<feature type="region of interest" description="Disordered" evidence="1">
    <location>
        <begin position="87"/>
        <end position="106"/>
    </location>
</feature>
<proteinExistence type="predicted"/>
<dbReference type="GO" id="GO:0008270">
    <property type="term" value="F:zinc ion binding"/>
    <property type="evidence" value="ECO:0007669"/>
    <property type="project" value="InterPro"/>
</dbReference>
<evidence type="ECO:0000313" key="2">
    <source>
        <dbReference type="Proteomes" id="UP000189701"/>
    </source>
</evidence>
<dbReference type="RefSeq" id="XP_009791344.1">
    <property type="nucleotide sequence ID" value="XM_009793042.1"/>
</dbReference>
<protein>
    <submittedName>
        <fullName evidence="3">Uncharacterized protein LOC104238627</fullName>
    </submittedName>
</protein>
<name>A0A1U7XWN3_NICSY</name>
<dbReference type="AlphaFoldDB" id="A0A1U7XWN3"/>
<dbReference type="GO" id="GO:0003676">
    <property type="term" value="F:nucleic acid binding"/>
    <property type="evidence" value="ECO:0007669"/>
    <property type="project" value="InterPro"/>
</dbReference>